<comment type="caution">
    <text evidence="1">The sequence shown here is derived from an EMBL/GenBank/DDBJ whole genome shotgun (WGS) entry which is preliminary data.</text>
</comment>
<evidence type="ECO:0000313" key="2">
    <source>
        <dbReference type="Proteomes" id="UP001055879"/>
    </source>
</evidence>
<sequence>MDNSSASRLTSSLGDNATSYDDSTIMASPGANVTSYVDSSILDSSRGVDATCYDVFLSFREVEASTRWTCDNVNRWKTALTKVVDLTGFILSGSAKLALSKQEEIYKIAEMSKSTLVDKTVEFTSTIFEETIKPGTTSEISDAITEEESESYNLATTGMSRAFVSGETTKSASIRHKEKLKLAVTDEDIKQWSHFLHEIQNDSQTSSDQA</sequence>
<name>A0ACB8ZU71_ARCLA</name>
<keyword evidence="2" id="KW-1185">Reference proteome</keyword>
<protein>
    <submittedName>
        <fullName evidence="1">Uncharacterized protein</fullName>
    </submittedName>
</protein>
<dbReference type="Proteomes" id="UP001055879">
    <property type="component" value="Linkage Group LG09"/>
</dbReference>
<reference evidence="1 2" key="2">
    <citation type="journal article" date="2022" name="Mol. Ecol. Resour.">
        <title>The genomes of chicory, endive, great burdock and yacon provide insights into Asteraceae paleo-polyploidization history and plant inulin production.</title>
        <authorList>
            <person name="Fan W."/>
            <person name="Wang S."/>
            <person name="Wang H."/>
            <person name="Wang A."/>
            <person name="Jiang F."/>
            <person name="Liu H."/>
            <person name="Zhao H."/>
            <person name="Xu D."/>
            <person name="Zhang Y."/>
        </authorList>
    </citation>
    <scope>NUCLEOTIDE SEQUENCE [LARGE SCALE GENOMIC DNA]</scope>
    <source>
        <strain evidence="2">cv. Niubang</strain>
    </source>
</reference>
<reference evidence="2" key="1">
    <citation type="journal article" date="2022" name="Mol. Ecol. Resour.">
        <title>The genomes of chicory, endive, great burdock and yacon provide insights into Asteraceae palaeo-polyploidization history and plant inulin production.</title>
        <authorList>
            <person name="Fan W."/>
            <person name="Wang S."/>
            <person name="Wang H."/>
            <person name="Wang A."/>
            <person name="Jiang F."/>
            <person name="Liu H."/>
            <person name="Zhao H."/>
            <person name="Xu D."/>
            <person name="Zhang Y."/>
        </authorList>
    </citation>
    <scope>NUCLEOTIDE SEQUENCE [LARGE SCALE GENOMIC DNA]</scope>
    <source>
        <strain evidence="2">cv. Niubang</strain>
    </source>
</reference>
<accession>A0ACB8ZU71</accession>
<evidence type="ECO:0000313" key="1">
    <source>
        <dbReference type="EMBL" id="KAI3701534.1"/>
    </source>
</evidence>
<organism evidence="1 2">
    <name type="scientific">Arctium lappa</name>
    <name type="common">Greater burdock</name>
    <name type="synonym">Lappa major</name>
    <dbReference type="NCBI Taxonomy" id="4217"/>
    <lineage>
        <taxon>Eukaryota</taxon>
        <taxon>Viridiplantae</taxon>
        <taxon>Streptophyta</taxon>
        <taxon>Embryophyta</taxon>
        <taxon>Tracheophyta</taxon>
        <taxon>Spermatophyta</taxon>
        <taxon>Magnoliopsida</taxon>
        <taxon>eudicotyledons</taxon>
        <taxon>Gunneridae</taxon>
        <taxon>Pentapetalae</taxon>
        <taxon>asterids</taxon>
        <taxon>campanulids</taxon>
        <taxon>Asterales</taxon>
        <taxon>Asteraceae</taxon>
        <taxon>Carduoideae</taxon>
        <taxon>Cardueae</taxon>
        <taxon>Arctiinae</taxon>
        <taxon>Arctium</taxon>
    </lineage>
</organism>
<gene>
    <name evidence="1" type="ORF">L6452_26695</name>
</gene>
<proteinExistence type="predicted"/>
<dbReference type="EMBL" id="CM042055">
    <property type="protein sequence ID" value="KAI3701534.1"/>
    <property type="molecule type" value="Genomic_DNA"/>
</dbReference>